<dbReference type="SUPFAM" id="SSF50331">
    <property type="entry name" value="MOP-like"/>
    <property type="match status" value="1"/>
</dbReference>
<comment type="subunit">
    <text evidence="7">The complex is composed of two ATP-binding proteins (PotA), two transmembrane proteins (PotB and PotC) and a solute-binding protein (PotD).</text>
</comment>
<dbReference type="GO" id="GO:0016887">
    <property type="term" value="F:ATP hydrolysis activity"/>
    <property type="evidence" value="ECO:0007669"/>
    <property type="project" value="InterPro"/>
</dbReference>
<dbReference type="GO" id="GO:0005524">
    <property type="term" value="F:ATP binding"/>
    <property type="evidence" value="ECO:0007669"/>
    <property type="project" value="UniProtKB-KW"/>
</dbReference>
<keyword evidence="10" id="KW-1185">Reference proteome</keyword>
<keyword evidence="2 7" id="KW-1003">Cell membrane</keyword>
<keyword evidence="4 7" id="KW-0067">ATP-binding</keyword>
<dbReference type="PROSITE" id="PS00211">
    <property type="entry name" value="ABC_TRANSPORTER_1"/>
    <property type="match status" value="1"/>
</dbReference>
<dbReference type="GO" id="GO:0043190">
    <property type="term" value="C:ATP-binding cassette (ABC) transporter complex"/>
    <property type="evidence" value="ECO:0007669"/>
    <property type="project" value="InterPro"/>
</dbReference>
<evidence type="ECO:0000259" key="8">
    <source>
        <dbReference type="PROSITE" id="PS50893"/>
    </source>
</evidence>
<comment type="catalytic activity">
    <reaction evidence="7">
        <text>ATP + H2O + polyamine-[polyamine-binding protein]Side 1 = ADP + phosphate + polyamineSide 2 + [polyamine-binding protein]Side 1.</text>
        <dbReference type="EC" id="7.6.2.11"/>
    </reaction>
</comment>
<dbReference type="Gene3D" id="3.40.50.300">
    <property type="entry name" value="P-loop containing nucleotide triphosphate hydrolases"/>
    <property type="match status" value="1"/>
</dbReference>
<name>A0A7G9WGI5_9FIRM</name>
<keyword evidence="1 7" id="KW-0813">Transport</keyword>
<evidence type="ECO:0000256" key="4">
    <source>
        <dbReference type="ARBA" id="ARBA00022840"/>
    </source>
</evidence>
<dbReference type="Gene3D" id="2.40.50.100">
    <property type="match status" value="1"/>
</dbReference>
<dbReference type="InterPro" id="IPR003593">
    <property type="entry name" value="AAA+_ATPase"/>
</dbReference>
<sequence>MIDVGGNAMVQIRNVNKAYGGNQVVKNLSLDVYEGEFLTILGSSGCGKTTTLRMVAGFEQPTSGEILVQGESIAEKEPFERDVNTVFQSYALFPHMTVFDNVAYGLKMKKVPKKEIYTRVMEMLELVQLGGFEKRMPSQLSGGQKQRVAIARALINRPKVLLLDEPLGALDLKLRKQMQLELKRLQRKLNITFMYVTHDQEEALSMSDRIAVMHDGILEQVGEPKEIYEAPQSKFVATFIGETNLFEGVVSSVQDDRVSITVEPGTVTGCGTDFHPKEMVAVSVRPERMRYSQTPVEGFTIEGIVREQVYVGSVLKSIVALSNGNEVKLERLAGEALPMNGTVYPYWNPEDARLIHPRDQEFFNAVENVQMA</sequence>
<evidence type="ECO:0000313" key="10">
    <source>
        <dbReference type="Proteomes" id="UP000516046"/>
    </source>
</evidence>
<evidence type="ECO:0000256" key="6">
    <source>
        <dbReference type="ARBA" id="ARBA00023136"/>
    </source>
</evidence>
<dbReference type="InterPro" id="IPR017879">
    <property type="entry name" value="PotA_ATP-bd"/>
</dbReference>
<dbReference type="Pfam" id="PF00005">
    <property type="entry name" value="ABC_tran"/>
    <property type="match status" value="1"/>
</dbReference>
<dbReference type="InterPro" id="IPR017871">
    <property type="entry name" value="ABC_transporter-like_CS"/>
</dbReference>
<dbReference type="PROSITE" id="PS50893">
    <property type="entry name" value="ABC_TRANSPORTER_2"/>
    <property type="match status" value="1"/>
</dbReference>
<protein>
    <recommendedName>
        <fullName evidence="7">Spermidine/putrescine import ATP-binding protein PotA</fullName>
        <ecNumber evidence="7">7.6.2.11</ecNumber>
    </recommendedName>
</protein>
<dbReference type="CDD" id="cd03300">
    <property type="entry name" value="ABC_PotA_N"/>
    <property type="match status" value="1"/>
</dbReference>
<proteinExistence type="inferred from homology"/>
<dbReference type="Pfam" id="PF08402">
    <property type="entry name" value="TOBE_2"/>
    <property type="match status" value="1"/>
</dbReference>
<evidence type="ECO:0000256" key="1">
    <source>
        <dbReference type="ARBA" id="ARBA00022448"/>
    </source>
</evidence>
<dbReference type="InterPro" id="IPR050093">
    <property type="entry name" value="ABC_SmlMolc_Importer"/>
</dbReference>
<reference evidence="9 10" key="1">
    <citation type="submission" date="2020-08" db="EMBL/GenBank/DDBJ databases">
        <authorList>
            <person name="Ren C."/>
            <person name="Gu Y."/>
            <person name="Xu Y."/>
        </authorList>
    </citation>
    <scope>NUCLEOTIDE SEQUENCE [LARGE SCALE GENOMIC DNA]</scope>
    <source>
        <strain evidence="9 10">LBM18003</strain>
    </source>
</reference>
<keyword evidence="3 7" id="KW-0547">Nucleotide-binding</keyword>
<dbReference type="KEGG" id="caml:H6X83_12870"/>
<dbReference type="InterPro" id="IPR003439">
    <property type="entry name" value="ABC_transporter-like_ATP-bd"/>
</dbReference>
<keyword evidence="5 7" id="KW-1278">Translocase</keyword>
<evidence type="ECO:0000256" key="2">
    <source>
        <dbReference type="ARBA" id="ARBA00022475"/>
    </source>
</evidence>
<dbReference type="Proteomes" id="UP000516046">
    <property type="component" value="Chromosome"/>
</dbReference>
<evidence type="ECO:0000256" key="5">
    <source>
        <dbReference type="ARBA" id="ARBA00022967"/>
    </source>
</evidence>
<dbReference type="EC" id="7.6.2.11" evidence="7"/>
<dbReference type="InterPro" id="IPR013611">
    <property type="entry name" value="Transp-assoc_OB_typ2"/>
</dbReference>
<dbReference type="InterPro" id="IPR027417">
    <property type="entry name" value="P-loop_NTPase"/>
</dbReference>
<dbReference type="InterPro" id="IPR008995">
    <property type="entry name" value="Mo/tungstate-bd_C_term_dom"/>
</dbReference>
<dbReference type="GO" id="GO:0015594">
    <property type="term" value="F:ABC-type putrescine transporter activity"/>
    <property type="evidence" value="ECO:0007669"/>
    <property type="project" value="InterPro"/>
</dbReference>
<evidence type="ECO:0000256" key="7">
    <source>
        <dbReference type="RuleBase" id="RU364083"/>
    </source>
</evidence>
<organism evidence="9 10">
    <name type="scientific">Caproicibacterium amylolyticum</name>
    <dbReference type="NCBI Taxonomy" id="2766537"/>
    <lineage>
        <taxon>Bacteria</taxon>
        <taxon>Bacillati</taxon>
        <taxon>Bacillota</taxon>
        <taxon>Clostridia</taxon>
        <taxon>Eubacteriales</taxon>
        <taxon>Oscillospiraceae</taxon>
        <taxon>Caproicibacterium</taxon>
    </lineage>
</organism>
<dbReference type="NCBIfam" id="TIGR01187">
    <property type="entry name" value="potA"/>
    <property type="match status" value="1"/>
</dbReference>
<evidence type="ECO:0000313" key="9">
    <source>
        <dbReference type="EMBL" id="QNO17797.1"/>
    </source>
</evidence>
<feature type="domain" description="ABC transporter" evidence="8">
    <location>
        <begin position="10"/>
        <end position="240"/>
    </location>
</feature>
<dbReference type="EMBL" id="CP060696">
    <property type="protein sequence ID" value="QNO17797.1"/>
    <property type="molecule type" value="Genomic_DNA"/>
</dbReference>
<accession>A0A7G9WGI5</accession>
<comment type="function">
    <text evidence="7">Part of the ABC transporter complex PotABCD involved in spermidine/putrescine import. Responsible for energy coupling to the transport system.</text>
</comment>
<dbReference type="SMART" id="SM00382">
    <property type="entry name" value="AAA"/>
    <property type="match status" value="1"/>
</dbReference>
<keyword evidence="6 7" id="KW-0472">Membrane</keyword>
<dbReference type="FunFam" id="3.40.50.300:FF:000133">
    <property type="entry name" value="Spermidine/putrescine import ATP-binding protein PotA"/>
    <property type="match status" value="1"/>
</dbReference>
<dbReference type="AlphaFoldDB" id="A0A7G9WGI5"/>
<dbReference type="InterPro" id="IPR005893">
    <property type="entry name" value="PotA-like"/>
</dbReference>
<comment type="similarity">
    <text evidence="7">Belongs to the ABC transporter superfamily. Spermidine/putrescine importer (TC 3.A.1.11.1) family.</text>
</comment>
<dbReference type="SUPFAM" id="SSF52540">
    <property type="entry name" value="P-loop containing nucleoside triphosphate hydrolases"/>
    <property type="match status" value="1"/>
</dbReference>
<dbReference type="PANTHER" id="PTHR42781:SF4">
    <property type="entry name" value="SPERMIDINE_PUTRESCINE IMPORT ATP-BINDING PROTEIN POTA"/>
    <property type="match status" value="1"/>
</dbReference>
<dbReference type="PANTHER" id="PTHR42781">
    <property type="entry name" value="SPERMIDINE/PUTRESCINE IMPORT ATP-BINDING PROTEIN POTA"/>
    <property type="match status" value="1"/>
</dbReference>
<gene>
    <name evidence="7 9" type="primary">potA</name>
    <name evidence="9" type="ORF">H6X83_12870</name>
</gene>
<evidence type="ECO:0000256" key="3">
    <source>
        <dbReference type="ARBA" id="ARBA00022741"/>
    </source>
</evidence>